<feature type="domain" description="C2H2-type" evidence="10">
    <location>
        <begin position="183"/>
        <end position="210"/>
    </location>
</feature>
<feature type="domain" description="C2H2-type" evidence="10">
    <location>
        <begin position="340"/>
        <end position="367"/>
    </location>
</feature>
<keyword evidence="3" id="KW-0677">Repeat</keyword>
<evidence type="ECO:0000256" key="1">
    <source>
        <dbReference type="ARBA" id="ARBA00004123"/>
    </source>
</evidence>
<dbReference type="PROSITE" id="PS00028">
    <property type="entry name" value="ZINC_FINGER_C2H2_1"/>
    <property type="match status" value="9"/>
</dbReference>
<proteinExistence type="predicted"/>
<feature type="domain" description="C2H2-type" evidence="10">
    <location>
        <begin position="544"/>
        <end position="571"/>
    </location>
</feature>
<organism evidence="11 12">
    <name type="scientific">Phlebotomus papatasi</name>
    <name type="common">Sandfly</name>
    <dbReference type="NCBI Taxonomy" id="29031"/>
    <lineage>
        <taxon>Eukaryota</taxon>
        <taxon>Metazoa</taxon>
        <taxon>Ecdysozoa</taxon>
        <taxon>Arthropoda</taxon>
        <taxon>Hexapoda</taxon>
        <taxon>Insecta</taxon>
        <taxon>Pterygota</taxon>
        <taxon>Neoptera</taxon>
        <taxon>Endopterygota</taxon>
        <taxon>Diptera</taxon>
        <taxon>Nematocera</taxon>
        <taxon>Psychodoidea</taxon>
        <taxon>Psychodidae</taxon>
        <taxon>Phlebotomus</taxon>
        <taxon>Phlebotomus</taxon>
    </lineage>
</organism>
<feature type="domain" description="C2H2-type" evidence="10">
    <location>
        <begin position="122"/>
        <end position="151"/>
    </location>
</feature>
<evidence type="ECO:0000256" key="8">
    <source>
        <dbReference type="ARBA" id="ARBA00023163"/>
    </source>
</evidence>
<keyword evidence="8" id="KW-0804">Transcription</keyword>
<keyword evidence="2" id="KW-0479">Metal-binding</keyword>
<dbReference type="InterPro" id="IPR050826">
    <property type="entry name" value="Krueppel_C2H2_ZnFinger"/>
</dbReference>
<dbReference type="Pfam" id="PF12171">
    <property type="entry name" value="zf-C2H2_jaz"/>
    <property type="match status" value="1"/>
</dbReference>
<evidence type="ECO:0000256" key="6">
    <source>
        <dbReference type="ARBA" id="ARBA00023015"/>
    </source>
</evidence>
<evidence type="ECO:0000313" key="11">
    <source>
        <dbReference type="EnsemblMetazoa" id="PPAI001746-PA"/>
    </source>
</evidence>
<accession>A0A1B0D323</accession>
<feature type="domain" description="C2H2-type" evidence="10">
    <location>
        <begin position="368"/>
        <end position="394"/>
    </location>
</feature>
<evidence type="ECO:0000256" key="2">
    <source>
        <dbReference type="ARBA" id="ARBA00022723"/>
    </source>
</evidence>
<dbReference type="PANTHER" id="PTHR24377">
    <property type="entry name" value="IP01015P-RELATED"/>
    <property type="match status" value="1"/>
</dbReference>
<keyword evidence="4" id="KW-0863">Zinc-finger</keyword>
<dbReference type="VEuPathDB" id="VectorBase:PPAI001746"/>
<dbReference type="VEuPathDB" id="VectorBase:PPAPM1_007881"/>
<evidence type="ECO:0000256" key="4">
    <source>
        <dbReference type="ARBA" id="ARBA00022771"/>
    </source>
</evidence>
<feature type="domain" description="C2H2-type" evidence="10">
    <location>
        <begin position="572"/>
        <end position="599"/>
    </location>
</feature>
<dbReference type="EnsemblMetazoa" id="PPAI001746-RA">
    <property type="protein sequence ID" value="PPAI001746-PA"/>
    <property type="gene ID" value="PPAI001746"/>
</dbReference>
<keyword evidence="5" id="KW-0862">Zinc</keyword>
<sequence length="608" mass="70005">MSILSKVPPEVTISDCGDENSAMDYRTMRQSFTPPLPNLTLIPREPQPPAAGPKAQDVVNFNNGTNLQIIPQSVVGGVVELDELLKPYKCDMCDRAFRTQENLAGHKQQRHGDLTKGVNIKYNCKPCRKTFTNRQEWRIHISSANHKKLNEEPVDSDDDVLIVEETVAPSEPSTSSSKAEKPFACALCGRRFRSPENLKHHEMGHLKPQPPKDQIFDTVFTSSISQMEAYQTKYETSGWQCPVCDTLIYKIEEYNTHMLLHYTNMPYKCRDCPEMFTTALGRDAHYQKIHANGMIGALTPFVTLHKVVPERNRSDSDEMELMRLEEMANYPIQMGEIRPFECLVCKKRFREKKVFDYHTQLHRGERPYNCRCGKYFRNMHNLHVHEQSHQERKEPLPMMMQQMSNSISVIPQVPRLPKFEVTNNGMDLLVEGKRQLRLDEEDPALRFMGMDPDGGNLKCAMCDEEQPNRIILKQHELWHGRDGEFKCNICGKGFSSLVGIKIHKKKHLNDSLAEQAGVVEKIFDGIKESELFTEDEDSSDERRFSCRICKKRFKSKQAIPYHMLVHTGETPFVCEICERGFRSLASLKIHQRKHANGYDDDIDDPPMD</sequence>
<dbReference type="InterPro" id="IPR036236">
    <property type="entry name" value="Znf_C2H2_sf"/>
</dbReference>
<dbReference type="SUPFAM" id="SSF57667">
    <property type="entry name" value="beta-beta-alpha zinc fingers"/>
    <property type="match status" value="6"/>
</dbReference>
<dbReference type="InterPro" id="IPR022755">
    <property type="entry name" value="Znf_C2H2_jaz"/>
</dbReference>
<evidence type="ECO:0000256" key="9">
    <source>
        <dbReference type="ARBA" id="ARBA00023242"/>
    </source>
</evidence>
<dbReference type="GO" id="GO:0003677">
    <property type="term" value="F:DNA binding"/>
    <property type="evidence" value="ECO:0007669"/>
    <property type="project" value="UniProtKB-KW"/>
</dbReference>
<keyword evidence="12" id="KW-1185">Reference proteome</keyword>
<protein>
    <recommendedName>
        <fullName evidence="10">C2H2-type domain-containing protein</fullName>
    </recommendedName>
</protein>
<feature type="domain" description="C2H2-type" evidence="10">
    <location>
        <begin position="485"/>
        <end position="512"/>
    </location>
</feature>
<dbReference type="GO" id="GO:0005634">
    <property type="term" value="C:nucleus"/>
    <property type="evidence" value="ECO:0007669"/>
    <property type="project" value="UniProtKB-SubCell"/>
</dbReference>
<dbReference type="Pfam" id="PF00096">
    <property type="entry name" value="zf-C2H2"/>
    <property type="match status" value="3"/>
</dbReference>
<dbReference type="PROSITE" id="PS50157">
    <property type="entry name" value="ZINC_FINGER_C2H2_2"/>
    <property type="match status" value="8"/>
</dbReference>
<feature type="domain" description="C2H2-type" evidence="10">
    <location>
        <begin position="88"/>
        <end position="111"/>
    </location>
</feature>
<keyword evidence="6" id="KW-0805">Transcription regulation</keyword>
<name>A0A1B0D323_PHLPP</name>
<dbReference type="Pfam" id="PF13912">
    <property type="entry name" value="zf-C2H2_6"/>
    <property type="match status" value="1"/>
</dbReference>
<evidence type="ECO:0000256" key="7">
    <source>
        <dbReference type="ARBA" id="ARBA00023125"/>
    </source>
</evidence>
<evidence type="ECO:0000259" key="10">
    <source>
        <dbReference type="PROSITE" id="PS50157"/>
    </source>
</evidence>
<dbReference type="FunFam" id="3.30.160.60:FF:000688">
    <property type="entry name" value="zinc finger protein 197 isoform X1"/>
    <property type="match status" value="1"/>
</dbReference>
<dbReference type="InterPro" id="IPR013087">
    <property type="entry name" value="Znf_C2H2_type"/>
</dbReference>
<evidence type="ECO:0000313" key="12">
    <source>
        <dbReference type="Proteomes" id="UP000092462"/>
    </source>
</evidence>
<keyword evidence="7" id="KW-0238">DNA-binding</keyword>
<keyword evidence="9" id="KW-0539">Nucleus</keyword>
<comment type="subcellular location">
    <subcellularLocation>
        <location evidence="1">Nucleus</location>
    </subcellularLocation>
</comment>
<dbReference type="GO" id="GO:0030674">
    <property type="term" value="F:protein-macromolecule adaptor activity"/>
    <property type="evidence" value="ECO:0007669"/>
    <property type="project" value="UniProtKB-ARBA"/>
</dbReference>
<dbReference type="Proteomes" id="UP000092462">
    <property type="component" value="Unassembled WGS sequence"/>
</dbReference>
<evidence type="ECO:0000256" key="5">
    <source>
        <dbReference type="ARBA" id="ARBA00022833"/>
    </source>
</evidence>
<reference evidence="11" key="1">
    <citation type="submission" date="2022-08" db="UniProtKB">
        <authorList>
            <consortium name="EnsemblMetazoa"/>
        </authorList>
    </citation>
    <scope>IDENTIFICATION</scope>
    <source>
        <strain evidence="11">Israel</strain>
    </source>
</reference>
<dbReference type="Gene3D" id="3.30.160.60">
    <property type="entry name" value="Classic Zinc Finger"/>
    <property type="match status" value="8"/>
</dbReference>
<dbReference type="EMBL" id="AJVK01023202">
    <property type="status" value="NOT_ANNOTATED_CDS"/>
    <property type="molecule type" value="Genomic_DNA"/>
</dbReference>
<dbReference type="AlphaFoldDB" id="A0A1B0D323"/>
<dbReference type="FunFam" id="3.30.160.60:FF:000322">
    <property type="entry name" value="GDNF-inducible zinc finger protein 1"/>
    <property type="match status" value="1"/>
</dbReference>
<dbReference type="SMART" id="SM00355">
    <property type="entry name" value="ZnF_C2H2"/>
    <property type="match status" value="11"/>
</dbReference>
<dbReference type="GO" id="GO:0008270">
    <property type="term" value="F:zinc ion binding"/>
    <property type="evidence" value="ECO:0007669"/>
    <property type="project" value="UniProtKB-KW"/>
</dbReference>
<evidence type="ECO:0000256" key="3">
    <source>
        <dbReference type="ARBA" id="ARBA00022737"/>
    </source>
</evidence>